<feature type="compositionally biased region" description="Basic and acidic residues" evidence="1">
    <location>
        <begin position="55"/>
        <end position="70"/>
    </location>
</feature>
<reference evidence="2 3" key="1">
    <citation type="submission" date="2023-10" db="EMBL/GenBank/DDBJ databases">
        <title>Genomes of two closely related lineages of the louse Polyplax serrata with different host specificities.</title>
        <authorList>
            <person name="Martinu J."/>
            <person name="Tarabai H."/>
            <person name="Stefka J."/>
            <person name="Hypsa V."/>
        </authorList>
    </citation>
    <scope>NUCLEOTIDE SEQUENCE [LARGE SCALE GENOMIC DNA]</scope>
    <source>
        <strain evidence="2">HR10_N</strain>
    </source>
</reference>
<comment type="caution">
    <text evidence="2">The sequence shown here is derived from an EMBL/GenBank/DDBJ whole genome shotgun (WGS) entry which is preliminary data.</text>
</comment>
<proteinExistence type="predicted"/>
<name>A0AAN8P837_POLSC</name>
<protein>
    <submittedName>
        <fullName evidence="2">Uncharacterized protein</fullName>
    </submittedName>
</protein>
<feature type="compositionally biased region" description="Basic and acidic residues" evidence="1">
    <location>
        <begin position="10"/>
        <end position="29"/>
    </location>
</feature>
<evidence type="ECO:0000313" key="3">
    <source>
        <dbReference type="Proteomes" id="UP001372834"/>
    </source>
</evidence>
<accession>A0AAN8P837</accession>
<feature type="region of interest" description="Disordered" evidence="1">
    <location>
        <begin position="1"/>
        <end position="70"/>
    </location>
</feature>
<evidence type="ECO:0000256" key="1">
    <source>
        <dbReference type="SAM" id="MobiDB-lite"/>
    </source>
</evidence>
<dbReference type="EMBL" id="JAWJWE010000038">
    <property type="protein sequence ID" value="KAK6623499.1"/>
    <property type="molecule type" value="Genomic_DNA"/>
</dbReference>
<sequence>MDPFRRGRKDGKDHTNERKARGRHVEGVQKEAAGSGVVQPNSTGSIKAGPTSGGPEREREEQTYKETTNR</sequence>
<gene>
    <name evidence="2" type="ORF">RUM43_009351</name>
</gene>
<dbReference type="AlphaFoldDB" id="A0AAN8P837"/>
<organism evidence="2 3">
    <name type="scientific">Polyplax serrata</name>
    <name type="common">Common mouse louse</name>
    <dbReference type="NCBI Taxonomy" id="468196"/>
    <lineage>
        <taxon>Eukaryota</taxon>
        <taxon>Metazoa</taxon>
        <taxon>Ecdysozoa</taxon>
        <taxon>Arthropoda</taxon>
        <taxon>Hexapoda</taxon>
        <taxon>Insecta</taxon>
        <taxon>Pterygota</taxon>
        <taxon>Neoptera</taxon>
        <taxon>Paraneoptera</taxon>
        <taxon>Psocodea</taxon>
        <taxon>Troctomorpha</taxon>
        <taxon>Phthiraptera</taxon>
        <taxon>Anoplura</taxon>
        <taxon>Polyplacidae</taxon>
        <taxon>Polyplax</taxon>
    </lineage>
</organism>
<evidence type="ECO:0000313" key="2">
    <source>
        <dbReference type="EMBL" id="KAK6623499.1"/>
    </source>
</evidence>
<dbReference type="Proteomes" id="UP001372834">
    <property type="component" value="Unassembled WGS sequence"/>
</dbReference>